<keyword evidence="2" id="KW-1185">Reference proteome</keyword>
<sequence>MSPQPPPRHTARKSRRSSVKTLVTSLALLLQTFLQNASTPLHLWPLSFAHSTFVFT</sequence>
<gene>
    <name evidence="1" type="ORF">M404DRAFT_29943</name>
</gene>
<reference evidence="1 2" key="1">
    <citation type="submission" date="2014-04" db="EMBL/GenBank/DDBJ databases">
        <authorList>
            <consortium name="DOE Joint Genome Institute"/>
            <person name="Kuo A."/>
            <person name="Kohler A."/>
            <person name="Costa M.D."/>
            <person name="Nagy L.G."/>
            <person name="Floudas D."/>
            <person name="Copeland A."/>
            <person name="Barry K.W."/>
            <person name="Cichocki N."/>
            <person name="Veneault-Fourrey C."/>
            <person name="LaButti K."/>
            <person name="Lindquist E.A."/>
            <person name="Lipzen A."/>
            <person name="Lundell T."/>
            <person name="Morin E."/>
            <person name="Murat C."/>
            <person name="Sun H."/>
            <person name="Tunlid A."/>
            <person name="Henrissat B."/>
            <person name="Grigoriev I.V."/>
            <person name="Hibbett D.S."/>
            <person name="Martin F."/>
            <person name="Nordberg H.P."/>
            <person name="Cantor M.N."/>
            <person name="Hua S.X."/>
        </authorList>
    </citation>
    <scope>NUCLEOTIDE SEQUENCE [LARGE SCALE GENOMIC DNA]</scope>
    <source>
        <strain evidence="1 2">Marx 270</strain>
    </source>
</reference>
<dbReference type="EMBL" id="KN832000">
    <property type="protein sequence ID" value="KIN99890.1"/>
    <property type="molecule type" value="Genomic_DNA"/>
</dbReference>
<dbReference type="Proteomes" id="UP000054217">
    <property type="component" value="Unassembled WGS sequence"/>
</dbReference>
<reference evidence="2" key="2">
    <citation type="submission" date="2015-01" db="EMBL/GenBank/DDBJ databases">
        <title>Evolutionary Origins and Diversification of the Mycorrhizal Mutualists.</title>
        <authorList>
            <consortium name="DOE Joint Genome Institute"/>
            <consortium name="Mycorrhizal Genomics Consortium"/>
            <person name="Kohler A."/>
            <person name="Kuo A."/>
            <person name="Nagy L.G."/>
            <person name="Floudas D."/>
            <person name="Copeland A."/>
            <person name="Barry K.W."/>
            <person name="Cichocki N."/>
            <person name="Veneault-Fourrey C."/>
            <person name="LaButti K."/>
            <person name="Lindquist E.A."/>
            <person name="Lipzen A."/>
            <person name="Lundell T."/>
            <person name="Morin E."/>
            <person name="Murat C."/>
            <person name="Riley R."/>
            <person name="Ohm R."/>
            <person name="Sun H."/>
            <person name="Tunlid A."/>
            <person name="Henrissat B."/>
            <person name="Grigoriev I.V."/>
            <person name="Hibbett D.S."/>
            <person name="Martin F."/>
        </authorList>
    </citation>
    <scope>NUCLEOTIDE SEQUENCE [LARGE SCALE GENOMIC DNA]</scope>
    <source>
        <strain evidence="2">Marx 270</strain>
    </source>
</reference>
<proteinExistence type="predicted"/>
<evidence type="ECO:0000313" key="1">
    <source>
        <dbReference type="EMBL" id="KIN99890.1"/>
    </source>
</evidence>
<dbReference type="HOGENOM" id="CLU_3015174_0_0_1"/>
<dbReference type="AlphaFoldDB" id="A0A0C3NX33"/>
<evidence type="ECO:0000313" key="2">
    <source>
        <dbReference type="Proteomes" id="UP000054217"/>
    </source>
</evidence>
<protein>
    <submittedName>
        <fullName evidence="1">Uncharacterized protein</fullName>
    </submittedName>
</protein>
<accession>A0A0C3NX33</accession>
<name>A0A0C3NX33_PISTI</name>
<organism evidence="1 2">
    <name type="scientific">Pisolithus tinctorius Marx 270</name>
    <dbReference type="NCBI Taxonomy" id="870435"/>
    <lineage>
        <taxon>Eukaryota</taxon>
        <taxon>Fungi</taxon>
        <taxon>Dikarya</taxon>
        <taxon>Basidiomycota</taxon>
        <taxon>Agaricomycotina</taxon>
        <taxon>Agaricomycetes</taxon>
        <taxon>Agaricomycetidae</taxon>
        <taxon>Boletales</taxon>
        <taxon>Sclerodermatineae</taxon>
        <taxon>Pisolithaceae</taxon>
        <taxon>Pisolithus</taxon>
    </lineage>
</organism>
<dbReference type="InParanoid" id="A0A0C3NX33"/>